<dbReference type="InterPro" id="IPR000340">
    <property type="entry name" value="Dual-sp_phosphatase_cat-dom"/>
</dbReference>
<gene>
    <name evidence="10" type="primary">LOC112278378</name>
</gene>
<dbReference type="InterPro" id="IPR029021">
    <property type="entry name" value="Prot-tyrosine_phosphatase-like"/>
</dbReference>
<feature type="domain" description="Tyrosine-protein phosphatase" evidence="8">
    <location>
        <begin position="188"/>
        <end position="347"/>
    </location>
</feature>
<sequence length="623" mass="69456">MMGVGSEARGDEQFSLSEVLKDRLYFAPLQSVEDTSAVVKCLPKRTISFNIDSELVYEPFFADFGPLNLACTYRFCWKLNHLLKEADEQHQCVLFCCHVDPKKKSNAAVLLGAYLVLFCGAESDAAYSTLSMFEPFLAFRDPTCGISTYRLTVLDCIRAVLKANQVGWIDVNNFNLEEYEYFEQVENGDLNWIVPNKLMAFSGPSANRLEIYGYRTLVPEDYIEYFHRVGITGVVRLNRKAYDRRRFTEHGLSHHDLYFPDGSCPPDRILRRFLEIVEETSGALAVHCKAGLGRTGALMGCYIMKHFRFTCNETLGYLRIVRPGSVIGPQQHYLKEMQYRMWKAGNMMRHQIAQTNANSQTTHNLRGTEQGPAPNSCGSCGTQPNYKFVSSKQLSVNPSFRRGILRNRDEGGVVQDRAAERSPPPRSTLDVTASPQRVRRKAVGTSRAGVYKGALQDEASWSIRQQHVGVSPTAPSYTQNTRFSNIVNGMGRLSVNDPESSSSSAKNVSRVPSQRSKSTINSSLSSTNPQNTGHGDHIGILRNASGHQLEPQSHGGSVVVQRVINSAGQPRKVLLPVVEKEGLLPQLRSRFRDFSPARRYGTPGPCVMGSASSKWDPAQSPYT</sequence>
<evidence type="ECO:0000256" key="3">
    <source>
        <dbReference type="ARBA" id="ARBA00022618"/>
    </source>
</evidence>
<dbReference type="PANTHER" id="PTHR23339">
    <property type="entry name" value="TYROSINE SPECIFIC PROTEIN PHOSPHATASE AND DUAL SPECIFICITY PROTEIN PHOSPHATASE"/>
    <property type="match status" value="1"/>
</dbReference>
<dbReference type="GO" id="GO:0004725">
    <property type="term" value="F:protein tyrosine phosphatase activity"/>
    <property type="evidence" value="ECO:0000318"/>
    <property type="project" value="GO_Central"/>
</dbReference>
<feature type="region of interest" description="Disordered" evidence="7">
    <location>
        <begin position="401"/>
        <end position="446"/>
    </location>
</feature>
<keyword evidence="4" id="KW-0378">Hydrolase</keyword>
<dbReference type="GO" id="GO:0000226">
    <property type="term" value="P:microtubule cytoskeleton organization"/>
    <property type="evidence" value="ECO:0000318"/>
    <property type="project" value="GO_Central"/>
</dbReference>
<keyword evidence="5" id="KW-0904">Protein phosphatase</keyword>
<dbReference type="AlphaFoldDB" id="A0A7I4CZ80"/>
<evidence type="ECO:0000256" key="6">
    <source>
        <dbReference type="ARBA" id="ARBA00023306"/>
    </source>
</evidence>
<dbReference type="KEGG" id="ppp:112278378"/>
<dbReference type="Pfam" id="PF14671">
    <property type="entry name" value="DSPn"/>
    <property type="match status" value="1"/>
</dbReference>
<evidence type="ECO:0000259" key="9">
    <source>
        <dbReference type="PROSITE" id="PS50056"/>
    </source>
</evidence>
<feature type="compositionally biased region" description="Low complexity" evidence="7">
    <location>
        <begin position="516"/>
        <end position="528"/>
    </location>
</feature>
<evidence type="ECO:0000256" key="4">
    <source>
        <dbReference type="ARBA" id="ARBA00022801"/>
    </source>
</evidence>
<dbReference type="InterPro" id="IPR016130">
    <property type="entry name" value="Tyr_Pase_AS"/>
</dbReference>
<dbReference type="EnsemblPlants" id="Pp3c27_7750V3.7">
    <property type="protein sequence ID" value="Pp3c27_7750V3.7"/>
    <property type="gene ID" value="Pp3c27_7750"/>
</dbReference>
<reference evidence="10 11" key="1">
    <citation type="journal article" date="2008" name="Science">
        <title>The Physcomitrella genome reveals evolutionary insights into the conquest of land by plants.</title>
        <authorList>
            <person name="Rensing S."/>
            <person name="Lang D."/>
            <person name="Zimmer A."/>
            <person name="Terry A."/>
            <person name="Salamov A."/>
            <person name="Shapiro H."/>
            <person name="Nishiyama T."/>
            <person name="Perroud P.-F."/>
            <person name="Lindquist E."/>
            <person name="Kamisugi Y."/>
            <person name="Tanahashi T."/>
            <person name="Sakakibara K."/>
            <person name="Fujita T."/>
            <person name="Oishi K."/>
            <person name="Shin-I T."/>
            <person name="Kuroki Y."/>
            <person name="Toyoda A."/>
            <person name="Suzuki Y."/>
            <person name="Hashimoto A."/>
            <person name="Yamaguchi K."/>
            <person name="Sugano A."/>
            <person name="Kohara Y."/>
            <person name="Fujiyama A."/>
            <person name="Anterola A."/>
            <person name="Aoki S."/>
            <person name="Ashton N."/>
            <person name="Barbazuk W.B."/>
            <person name="Barker E."/>
            <person name="Bennetzen J."/>
            <person name="Bezanilla M."/>
            <person name="Blankenship R."/>
            <person name="Cho S.H."/>
            <person name="Dutcher S."/>
            <person name="Estelle M."/>
            <person name="Fawcett J.A."/>
            <person name="Gundlach H."/>
            <person name="Hanada K."/>
            <person name="Heyl A."/>
            <person name="Hicks K.A."/>
            <person name="Hugh J."/>
            <person name="Lohr M."/>
            <person name="Mayer K."/>
            <person name="Melkozernov A."/>
            <person name="Murata T."/>
            <person name="Nelson D."/>
            <person name="Pils B."/>
            <person name="Prigge M."/>
            <person name="Reiss B."/>
            <person name="Renner T."/>
            <person name="Rombauts S."/>
            <person name="Rushton P."/>
            <person name="Sanderfoot A."/>
            <person name="Schween G."/>
            <person name="Shiu S.-H."/>
            <person name="Stueber K."/>
            <person name="Theodoulou F.L."/>
            <person name="Tu H."/>
            <person name="Van de Peer Y."/>
            <person name="Verrier P.J."/>
            <person name="Waters E."/>
            <person name="Wood A."/>
            <person name="Yang L."/>
            <person name="Cove D."/>
            <person name="Cuming A."/>
            <person name="Hasebe M."/>
            <person name="Lucas S."/>
            <person name="Mishler D.B."/>
            <person name="Reski R."/>
            <person name="Grigoriev I."/>
            <person name="Quatrano R.S."/>
            <person name="Boore J.L."/>
        </authorList>
    </citation>
    <scope>NUCLEOTIDE SEQUENCE [LARGE SCALE GENOMIC DNA]</scope>
    <source>
        <strain evidence="10 11">cv. Gransden 2004</strain>
    </source>
</reference>
<evidence type="ECO:0000256" key="1">
    <source>
        <dbReference type="ARBA" id="ARBA00007315"/>
    </source>
</evidence>
<dbReference type="SUPFAM" id="SSF52799">
    <property type="entry name" value="(Phosphotyrosine protein) phosphatases II"/>
    <property type="match status" value="2"/>
</dbReference>
<dbReference type="InterPro" id="IPR044506">
    <property type="entry name" value="CDC14_C"/>
</dbReference>
<dbReference type="Gramene" id="Pp3c27_7750V3.4">
    <property type="protein sequence ID" value="Pp3c27_7750V3.4"/>
    <property type="gene ID" value="Pp3c27_7750"/>
</dbReference>
<dbReference type="InterPro" id="IPR003595">
    <property type="entry name" value="Tyr_Pase_cat"/>
</dbReference>
<keyword evidence="6" id="KW-0131">Cell cycle</keyword>
<comment type="similarity">
    <text evidence="1">Belongs to the protein-tyrosine phosphatase family. Non-receptor class CDC14 subfamily.</text>
</comment>
<dbReference type="GeneID" id="112278378"/>
<dbReference type="EnsemblPlants" id="Pp3c27_7750V3.3">
    <property type="protein sequence ID" value="Pp3c27_7750V3.3"/>
    <property type="gene ID" value="Pp3c27_7750"/>
</dbReference>
<dbReference type="InterPro" id="IPR050561">
    <property type="entry name" value="PTP"/>
</dbReference>
<dbReference type="EC" id="3.1.3.48" evidence="2"/>
<dbReference type="CDD" id="cd17657">
    <property type="entry name" value="CDC14_N"/>
    <property type="match status" value="1"/>
</dbReference>
<evidence type="ECO:0000256" key="7">
    <source>
        <dbReference type="SAM" id="MobiDB-lite"/>
    </source>
</evidence>
<evidence type="ECO:0000313" key="11">
    <source>
        <dbReference type="Proteomes" id="UP000006727"/>
    </source>
</evidence>
<dbReference type="InterPro" id="IPR000387">
    <property type="entry name" value="Tyr_Pase_dom"/>
</dbReference>
<dbReference type="PROSITE" id="PS50054">
    <property type="entry name" value="TYR_PHOSPHATASE_DUAL"/>
    <property type="match status" value="1"/>
</dbReference>
<dbReference type="GO" id="GO:0007096">
    <property type="term" value="P:regulation of exit from mitosis"/>
    <property type="evidence" value="ECO:0000318"/>
    <property type="project" value="GO_Central"/>
</dbReference>
<feature type="region of interest" description="Disordered" evidence="7">
    <location>
        <begin position="595"/>
        <end position="623"/>
    </location>
</feature>
<dbReference type="FunFam" id="3.90.190.10:FF:000006">
    <property type="entry name" value="Dual specificity protein phosphatase CDC14B"/>
    <property type="match status" value="1"/>
</dbReference>
<dbReference type="InterPro" id="IPR020422">
    <property type="entry name" value="TYR_PHOSPHATASE_DUAL_dom"/>
</dbReference>
<dbReference type="Gramene" id="Pp3c27_7750V3.7">
    <property type="protein sequence ID" value="Pp3c27_7750V3.7"/>
    <property type="gene ID" value="Pp3c27_7750"/>
</dbReference>
<reference evidence="10" key="3">
    <citation type="submission" date="2020-12" db="UniProtKB">
        <authorList>
            <consortium name="EnsemblPlants"/>
        </authorList>
    </citation>
    <scope>IDENTIFICATION</scope>
</reference>
<evidence type="ECO:0000259" key="8">
    <source>
        <dbReference type="PROSITE" id="PS50054"/>
    </source>
</evidence>
<dbReference type="GO" id="GO:0051301">
    <property type="term" value="P:cell division"/>
    <property type="evidence" value="ECO:0007669"/>
    <property type="project" value="UniProtKB-KW"/>
</dbReference>
<feature type="domain" description="Tyrosine specific protein phosphatases" evidence="9">
    <location>
        <begin position="271"/>
        <end position="333"/>
    </location>
</feature>
<dbReference type="RefSeq" id="XP_024367523.1">
    <property type="nucleotide sequence ID" value="XM_024511755.2"/>
</dbReference>
<evidence type="ECO:0000313" key="10">
    <source>
        <dbReference type="EnsemblPlants" id="Pp3c27_7750V3.7"/>
    </source>
</evidence>
<accession>A0A7I4CZ80</accession>
<keyword evidence="3" id="KW-0132">Cell division</keyword>
<evidence type="ECO:0000256" key="2">
    <source>
        <dbReference type="ARBA" id="ARBA00013064"/>
    </source>
</evidence>
<dbReference type="Gene3D" id="3.90.190.10">
    <property type="entry name" value="Protein tyrosine phosphatase superfamily"/>
    <property type="match status" value="2"/>
</dbReference>
<dbReference type="Pfam" id="PF00782">
    <property type="entry name" value="DSPc"/>
    <property type="match status" value="1"/>
</dbReference>
<feature type="region of interest" description="Disordered" evidence="7">
    <location>
        <begin position="358"/>
        <end position="378"/>
    </location>
</feature>
<dbReference type="Proteomes" id="UP000006727">
    <property type="component" value="Chromosome 27"/>
</dbReference>
<name>A0A7I4CZ80_PHYPA</name>
<proteinExistence type="inferred from homology"/>
<protein>
    <recommendedName>
        <fullName evidence="2">protein-tyrosine-phosphatase</fullName>
        <ecNumber evidence="2">3.1.3.48</ecNumber>
    </recommendedName>
</protein>
<dbReference type="Gramene" id="Pp3c27_7750V3.3">
    <property type="protein sequence ID" value="Pp3c27_7750V3.3"/>
    <property type="gene ID" value="Pp3c27_7750"/>
</dbReference>
<feature type="compositionally biased region" description="Polar residues" evidence="7">
    <location>
        <begin position="505"/>
        <end position="515"/>
    </location>
</feature>
<dbReference type="EMBL" id="ABEU02000027">
    <property type="status" value="NOT_ANNOTATED_CDS"/>
    <property type="molecule type" value="Genomic_DNA"/>
</dbReference>
<keyword evidence="11" id="KW-1185">Reference proteome</keyword>
<dbReference type="GO" id="GO:0032467">
    <property type="term" value="P:positive regulation of cytokinesis"/>
    <property type="evidence" value="ECO:0000318"/>
    <property type="project" value="GO_Central"/>
</dbReference>
<dbReference type="PROSITE" id="PS50056">
    <property type="entry name" value="TYR_PHOSPHATASE_2"/>
    <property type="match status" value="1"/>
</dbReference>
<feature type="region of interest" description="Disordered" evidence="7">
    <location>
        <begin position="489"/>
        <end position="536"/>
    </location>
</feature>
<evidence type="ECO:0000256" key="5">
    <source>
        <dbReference type="ARBA" id="ARBA00022912"/>
    </source>
</evidence>
<reference evidence="10 11" key="2">
    <citation type="journal article" date="2018" name="Plant J.">
        <title>The Physcomitrella patens chromosome-scale assembly reveals moss genome structure and evolution.</title>
        <authorList>
            <person name="Lang D."/>
            <person name="Ullrich K.K."/>
            <person name="Murat F."/>
            <person name="Fuchs J."/>
            <person name="Jenkins J."/>
            <person name="Haas F.B."/>
            <person name="Piednoel M."/>
            <person name="Gundlach H."/>
            <person name="Van Bel M."/>
            <person name="Meyberg R."/>
            <person name="Vives C."/>
            <person name="Morata J."/>
            <person name="Symeonidi A."/>
            <person name="Hiss M."/>
            <person name="Muchero W."/>
            <person name="Kamisugi Y."/>
            <person name="Saleh O."/>
            <person name="Blanc G."/>
            <person name="Decker E.L."/>
            <person name="van Gessel N."/>
            <person name="Grimwood J."/>
            <person name="Hayes R.D."/>
            <person name="Graham S.W."/>
            <person name="Gunter L.E."/>
            <person name="McDaniel S.F."/>
            <person name="Hoernstein S.N.W."/>
            <person name="Larsson A."/>
            <person name="Li F.W."/>
            <person name="Perroud P.F."/>
            <person name="Phillips J."/>
            <person name="Ranjan P."/>
            <person name="Rokshar D.S."/>
            <person name="Rothfels C.J."/>
            <person name="Schneider L."/>
            <person name="Shu S."/>
            <person name="Stevenson D.W."/>
            <person name="Thummler F."/>
            <person name="Tillich M."/>
            <person name="Villarreal Aguilar J.C."/>
            <person name="Widiez T."/>
            <person name="Wong G.K."/>
            <person name="Wymore A."/>
            <person name="Zhang Y."/>
            <person name="Zimmer A.D."/>
            <person name="Quatrano R.S."/>
            <person name="Mayer K.F.X."/>
            <person name="Goodstein D."/>
            <person name="Casacuberta J.M."/>
            <person name="Vandepoele K."/>
            <person name="Reski R."/>
            <person name="Cuming A.C."/>
            <person name="Tuskan G.A."/>
            <person name="Maumus F."/>
            <person name="Salse J."/>
            <person name="Schmutz J."/>
            <person name="Rensing S.A."/>
        </authorList>
    </citation>
    <scope>NUCLEOTIDE SEQUENCE [LARGE SCALE GENOMIC DNA]</scope>
    <source>
        <strain evidence="10 11">cv. Gransden 2004</strain>
    </source>
</reference>
<dbReference type="CDD" id="cd14499">
    <property type="entry name" value="CDC14_C"/>
    <property type="match status" value="1"/>
</dbReference>
<dbReference type="SMART" id="SM00404">
    <property type="entry name" value="PTPc_motif"/>
    <property type="match status" value="1"/>
</dbReference>
<feature type="compositionally biased region" description="Polar residues" evidence="7">
    <location>
        <begin position="358"/>
        <end position="367"/>
    </location>
</feature>
<dbReference type="InterPro" id="IPR029260">
    <property type="entry name" value="DSPn"/>
</dbReference>
<dbReference type="OrthoDB" id="266663at2759"/>
<organism evidence="10 11">
    <name type="scientific">Physcomitrium patens</name>
    <name type="common">Spreading-leaved earth moss</name>
    <name type="synonym">Physcomitrella patens</name>
    <dbReference type="NCBI Taxonomy" id="3218"/>
    <lineage>
        <taxon>Eukaryota</taxon>
        <taxon>Viridiplantae</taxon>
        <taxon>Streptophyta</taxon>
        <taxon>Embryophyta</taxon>
        <taxon>Bryophyta</taxon>
        <taxon>Bryophytina</taxon>
        <taxon>Bryopsida</taxon>
        <taxon>Funariidae</taxon>
        <taxon>Funariales</taxon>
        <taxon>Funariaceae</taxon>
        <taxon>Physcomitrium</taxon>
    </lineage>
</organism>
<dbReference type="EnsemblPlants" id="Pp3c27_7750V3.4">
    <property type="protein sequence ID" value="Pp3c27_7750V3.4"/>
    <property type="gene ID" value="Pp3c27_7750"/>
</dbReference>
<dbReference type="PROSITE" id="PS00383">
    <property type="entry name" value="TYR_PHOSPHATASE_1"/>
    <property type="match status" value="1"/>
</dbReference>
<dbReference type="GO" id="GO:0005737">
    <property type="term" value="C:cytoplasm"/>
    <property type="evidence" value="ECO:0000318"/>
    <property type="project" value="GO_Central"/>
</dbReference>